<evidence type="ECO:0000256" key="1">
    <source>
        <dbReference type="SAM" id="MobiDB-lite"/>
    </source>
</evidence>
<dbReference type="InterPro" id="IPR043128">
    <property type="entry name" value="Rev_trsase/Diguanyl_cyclase"/>
</dbReference>
<dbReference type="InterPro" id="IPR000160">
    <property type="entry name" value="GGDEF_dom"/>
</dbReference>
<feature type="compositionally biased region" description="Low complexity" evidence="1">
    <location>
        <begin position="333"/>
        <end position="344"/>
    </location>
</feature>
<reference evidence="4 5" key="1">
    <citation type="submission" date="2014-01" db="EMBL/GenBank/DDBJ databases">
        <title>Actinotalea ferrariae CF5-4.</title>
        <authorList>
            <person name="Chen F."/>
            <person name="Li Y."/>
            <person name="Wang G."/>
        </authorList>
    </citation>
    <scope>NUCLEOTIDE SEQUENCE [LARGE SCALE GENOMIC DNA]</scope>
    <source>
        <strain evidence="4 5">CF5-4</strain>
    </source>
</reference>
<protein>
    <recommendedName>
        <fullName evidence="3">GGDEF domain-containing protein</fullName>
    </recommendedName>
</protein>
<feature type="compositionally biased region" description="Basic and acidic residues" evidence="1">
    <location>
        <begin position="429"/>
        <end position="440"/>
    </location>
</feature>
<keyword evidence="2" id="KW-1133">Transmembrane helix</keyword>
<dbReference type="PROSITE" id="PS50887">
    <property type="entry name" value="GGDEF"/>
    <property type="match status" value="1"/>
</dbReference>
<dbReference type="Gene3D" id="3.30.70.270">
    <property type="match status" value="1"/>
</dbReference>
<feature type="transmembrane region" description="Helical" evidence="2">
    <location>
        <begin position="98"/>
        <end position="114"/>
    </location>
</feature>
<feature type="compositionally biased region" description="Basic residues" evidence="1">
    <location>
        <begin position="535"/>
        <end position="551"/>
    </location>
</feature>
<dbReference type="GO" id="GO:1902201">
    <property type="term" value="P:negative regulation of bacterial-type flagellum-dependent cell motility"/>
    <property type="evidence" value="ECO:0007669"/>
    <property type="project" value="TreeGrafter"/>
</dbReference>
<feature type="region of interest" description="Disordered" evidence="1">
    <location>
        <begin position="312"/>
        <end position="551"/>
    </location>
</feature>
<dbReference type="NCBIfam" id="TIGR00254">
    <property type="entry name" value="GGDEF"/>
    <property type="match status" value="1"/>
</dbReference>
<feature type="compositionally biased region" description="Basic residues" evidence="1">
    <location>
        <begin position="455"/>
        <end position="470"/>
    </location>
</feature>
<dbReference type="PANTHER" id="PTHR45138:SF9">
    <property type="entry name" value="DIGUANYLATE CYCLASE DGCM-RELATED"/>
    <property type="match status" value="1"/>
</dbReference>
<dbReference type="RefSeq" id="WP_155855211.1">
    <property type="nucleotide sequence ID" value="NZ_AXCW01000036.1"/>
</dbReference>
<evidence type="ECO:0000256" key="2">
    <source>
        <dbReference type="SAM" id="Phobius"/>
    </source>
</evidence>
<feature type="transmembrane region" description="Helical" evidence="2">
    <location>
        <begin position="147"/>
        <end position="166"/>
    </location>
</feature>
<proteinExistence type="predicted"/>
<feature type="transmembrane region" description="Helical" evidence="2">
    <location>
        <begin position="46"/>
        <end position="65"/>
    </location>
</feature>
<dbReference type="GO" id="GO:0052621">
    <property type="term" value="F:diguanylate cyclase activity"/>
    <property type="evidence" value="ECO:0007669"/>
    <property type="project" value="TreeGrafter"/>
</dbReference>
<feature type="compositionally biased region" description="Basic residues" evidence="1">
    <location>
        <begin position="383"/>
        <end position="405"/>
    </location>
</feature>
<gene>
    <name evidence="4" type="ORF">N866_12255</name>
</gene>
<dbReference type="Proteomes" id="UP000019753">
    <property type="component" value="Unassembled WGS sequence"/>
</dbReference>
<feature type="transmembrane region" description="Helical" evidence="2">
    <location>
        <begin position="20"/>
        <end position="40"/>
    </location>
</feature>
<dbReference type="SMART" id="SM00267">
    <property type="entry name" value="GGDEF"/>
    <property type="match status" value="1"/>
</dbReference>
<keyword evidence="2" id="KW-0472">Membrane</keyword>
<dbReference type="InterPro" id="IPR029787">
    <property type="entry name" value="Nucleotide_cyclase"/>
</dbReference>
<dbReference type="GO" id="GO:0043709">
    <property type="term" value="P:cell adhesion involved in single-species biofilm formation"/>
    <property type="evidence" value="ECO:0007669"/>
    <property type="project" value="TreeGrafter"/>
</dbReference>
<dbReference type="AlphaFoldDB" id="A0A021VTC1"/>
<name>A0A021VTC1_9CELL</name>
<feature type="transmembrane region" description="Helical" evidence="2">
    <location>
        <begin position="121"/>
        <end position="141"/>
    </location>
</feature>
<feature type="compositionally biased region" description="Low complexity" evidence="1">
    <location>
        <begin position="353"/>
        <end position="378"/>
    </location>
</feature>
<evidence type="ECO:0000259" key="3">
    <source>
        <dbReference type="PROSITE" id="PS50887"/>
    </source>
</evidence>
<sequence length="551" mass="58594">MARPWAFVVTPSRVAEVRILARSCLVAGLVTWGLAVVPFSPTAPRGLLFLVGAVGVVLGAVLHRLAERTTALAVHAVVALATGLVGWCVAAAATLAGAQLTAAAFLWVGAYSAIVHTRRGLGAHLTLIGVTLAVSLGAAQVPSPVHTWAFLMALVCAVSIVLRGVIAEFRTLATHDALTGVLTRGAFLEAADRAVRAAARTARPLSVVVLDLDDFKAVNDTRGHAAGDAVLAGTVDAWGRAIRREDVLGRTGGDEFALLLTSADAVTAAALVERLRAARTPSAWSCGTATLTPGEDLDALLARADAELYADKRRRRTGSPGRSTWACRRRGRPATSPPARSTPRTPEDTRGHLSAAPARRALRGGLSHHGAGTAARRAASPDRRRRAARPPTRGRHDVRTRRPRRRAADGAHLRPARWAQPGPHRRPRAGGERARRELRGPRRRTRLPAYVARPRLGRRGGLRQRVHRRSGDRQPTPHGRLRAGSRPLDGPAARRPVPAAHGCARHDGAPRHDGLTASSTPRFLTPRLPDAAPASRRHPAHPGPHRHGVAP</sequence>
<comment type="caution">
    <text evidence="4">The sequence shown here is derived from an EMBL/GenBank/DDBJ whole genome shotgun (WGS) entry which is preliminary data.</text>
</comment>
<keyword evidence="2" id="KW-0812">Transmembrane</keyword>
<dbReference type="CDD" id="cd01949">
    <property type="entry name" value="GGDEF"/>
    <property type="match status" value="1"/>
</dbReference>
<dbReference type="GO" id="GO:0005886">
    <property type="term" value="C:plasma membrane"/>
    <property type="evidence" value="ECO:0007669"/>
    <property type="project" value="TreeGrafter"/>
</dbReference>
<dbReference type="EMBL" id="AXCW01000036">
    <property type="protein sequence ID" value="EYR64353.1"/>
    <property type="molecule type" value="Genomic_DNA"/>
</dbReference>
<dbReference type="PANTHER" id="PTHR45138">
    <property type="entry name" value="REGULATORY COMPONENTS OF SENSORY TRANSDUCTION SYSTEM"/>
    <property type="match status" value="1"/>
</dbReference>
<dbReference type="Pfam" id="PF00990">
    <property type="entry name" value="GGDEF"/>
    <property type="match status" value="1"/>
</dbReference>
<dbReference type="OrthoDB" id="23692at2"/>
<evidence type="ECO:0000313" key="4">
    <source>
        <dbReference type="EMBL" id="EYR64353.1"/>
    </source>
</evidence>
<organism evidence="4 5">
    <name type="scientific">Actinotalea ferrariae CF5-4</name>
    <dbReference type="NCBI Taxonomy" id="948458"/>
    <lineage>
        <taxon>Bacteria</taxon>
        <taxon>Bacillati</taxon>
        <taxon>Actinomycetota</taxon>
        <taxon>Actinomycetes</taxon>
        <taxon>Micrococcales</taxon>
        <taxon>Cellulomonadaceae</taxon>
        <taxon>Actinotalea</taxon>
    </lineage>
</organism>
<keyword evidence="5" id="KW-1185">Reference proteome</keyword>
<dbReference type="SUPFAM" id="SSF55073">
    <property type="entry name" value="Nucleotide cyclase"/>
    <property type="match status" value="1"/>
</dbReference>
<feature type="transmembrane region" description="Helical" evidence="2">
    <location>
        <begin position="72"/>
        <end position="92"/>
    </location>
</feature>
<feature type="domain" description="GGDEF" evidence="3">
    <location>
        <begin position="203"/>
        <end position="330"/>
    </location>
</feature>
<dbReference type="InterPro" id="IPR050469">
    <property type="entry name" value="Diguanylate_Cyclase"/>
</dbReference>
<accession>A0A021VTC1</accession>
<feature type="compositionally biased region" description="Basic and acidic residues" evidence="1">
    <location>
        <begin position="504"/>
        <end position="514"/>
    </location>
</feature>
<evidence type="ECO:0000313" key="5">
    <source>
        <dbReference type="Proteomes" id="UP000019753"/>
    </source>
</evidence>